<dbReference type="SUPFAM" id="SSF52777">
    <property type="entry name" value="CoA-dependent acyltransferases"/>
    <property type="match status" value="14"/>
</dbReference>
<dbReference type="GO" id="GO:0017000">
    <property type="term" value="P:antibiotic biosynthetic process"/>
    <property type="evidence" value="ECO:0007669"/>
    <property type="project" value="UniProtKB-KW"/>
</dbReference>
<feature type="domain" description="Carrier" evidence="8">
    <location>
        <begin position="4601"/>
        <end position="4675"/>
    </location>
</feature>
<evidence type="ECO:0000313" key="10">
    <source>
        <dbReference type="Proteomes" id="UP000509303"/>
    </source>
</evidence>
<evidence type="ECO:0000256" key="7">
    <source>
        <dbReference type="SAM" id="MobiDB-lite"/>
    </source>
</evidence>
<keyword evidence="6" id="KW-0045">Antibiotic biosynthesis</keyword>
<dbReference type="InterPro" id="IPR036736">
    <property type="entry name" value="ACP-like_sf"/>
</dbReference>
<dbReference type="NCBIfam" id="NF003417">
    <property type="entry name" value="PRK04813.1"/>
    <property type="match status" value="6"/>
</dbReference>
<evidence type="ECO:0000256" key="5">
    <source>
        <dbReference type="ARBA" id="ARBA00022737"/>
    </source>
</evidence>
<comment type="similarity">
    <text evidence="2">Belongs to the ATP-dependent AMP-binding enzyme family.</text>
</comment>
<dbReference type="Gene3D" id="2.30.38.10">
    <property type="entry name" value="Luciferase, Domain 3"/>
    <property type="match status" value="3"/>
</dbReference>
<dbReference type="NCBIfam" id="NF004282">
    <property type="entry name" value="PRK05691.1"/>
    <property type="match status" value="5"/>
</dbReference>
<dbReference type="FunFam" id="1.10.1200.10:FF:000005">
    <property type="entry name" value="Nonribosomal peptide synthetase 1"/>
    <property type="match status" value="3"/>
</dbReference>
<feature type="domain" description="Carrier" evidence="8">
    <location>
        <begin position="3080"/>
        <end position="3154"/>
    </location>
</feature>
<dbReference type="GO" id="GO:0005829">
    <property type="term" value="C:cytosol"/>
    <property type="evidence" value="ECO:0007669"/>
    <property type="project" value="TreeGrafter"/>
</dbReference>
<keyword evidence="4" id="KW-0597">Phosphoprotein</keyword>
<dbReference type="InterPro" id="IPR025110">
    <property type="entry name" value="AMP-bd_C"/>
</dbReference>
<dbReference type="CDD" id="cd19543">
    <property type="entry name" value="DCL_NRPS"/>
    <property type="match status" value="3"/>
</dbReference>
<dbReference type="PROSITE" id="PS50075">
    <property type="entry name" value="CARRIER"/>
    <property type="match status" value="5"/>
</dbReference>
<dbReference type="SUPFAM" id="SSF56801">
    <property type="entry name" value="Acetyl-CoA synthetase-like"/>
    <property type="match status" value="5"/>
</dbReference>
<dbReference type="Pfam" id="PF00550">
    <property type="entry name" value="PP-binding"/>
    <property type="match status" value="5"/>
</dbReference>
<sequence length="6199" mass="661235">MTHLHDMSAPAAPSPRPTVTHPAPAPGTPLAALFAAWVERAPEAPAVTDGRRDWSYAEIDAWSDNLAHDLAGRGVRPERVVALVLPRCVELVVAELAVAKAGGAFLPVDPAYPAERRALMLSDARPVVVIDDPALVRPAERGGRSRGGVRPSAPPDSRHPAYVIFTSGSTGAPKGVVVPHAGLAGFAAAAAARYEVRPGDRVLQFSSPSFDASVLELCSSLLAGATLVVPPGGPWLGEELAAVLREHRVTHALIPPAALATLSAPVGAEDLSDLRTLIVGAEACPAELVDRWAVGRRMINSYGPTEATVVASWTGPLVPGGGAPSIGQPLPYAEAHVLDAAMRPVPPGTEGELYVGGAGVVRGYLGRPGLTAARFVADPYGAPGARLYRTGDLARWNADGELEFAGRTDRQVKLRGFRVEPGEIEAVLARHPRVGAAVVTVREDEPGLRRLVGYVTPGDPGRPPSAAEVRTAAARSLPAHMVPSAVVVLDAFPLTAHHKIDTGALPAPGPSQGAGTDGVAPRTDAERALADIWSEVLRVREVGVADDFFDLGGDSVLAARVLSRVRETFGTATTMRELFGARTIAALAPRLDRPAEEGTRAPVTPARRDRELPLSGAQRRLWFLNDLTAGGTEYNTGVAVRLTGPLDTEALGRALDRLAARHDALRTTFALVDGRAVQRVDGPATLPLRTTDLGGLPAGRREAEAERLLAEELSRPYDLANGPLTRALLVRLDAEARVLLLAQHHIVTDGWSVGVLVRELAALYAAEAAGADAGLPEPTLQYPDFAVWEREHADADEHAGALAYWRAHLAGSQPLDLPTDRPRPAVRTTAGAAHRHVLPAELADRLTGLARARGATVFTVFAGAASVLFSRWTGQRDIAIGTVTSGRTRRELEEMAGFFVNTLVLRTDVDGSASVNQYLDTVRATLLDAFGHDAVPFDRVVEELAPRRDASRTPLVQALVVQQTALDHPPRAAGVRIEEYPLPRPAARFDLVLEFTPRPDGSVELTVEYNTDLFDARTVERLSRQLHLLLDGMAEDPRRGLAELPLLSERERRTMLDDWNTPHRGGPDATLPALLEAQVRRTPERVAVVCGTARLTYAEVDERANRLARLLVERGVGPETLVGLALPRSAELVPAVWAVLKAGAGYLPVDPGYPGERVRFMLADARPALVVAVRETAGRLPEGTKCLVLDEPAVEAELAGRSPSGLTDAERVRPLDSLHPAYAIYTSGSTGRPKGVLVAHRGVVDLAAWARDRFGVQGLTDVVASTSLNFDVSVFELLCPLLCGGSVVLVADLTALAEGAVPERAGLLSGVPSALARALDRGAGVDAGTVVLAGEALPARTVRQIREAMPAARIANIYGPTEATVYATAWFAGDEPPRQAPPIGRPVARTRVYVLDGGMRPQPVGVAGELYIGGGGVARGYLNRPGLTAARFVPDPFAAPGDRMYRTGDLARWTADGELEYLGRTDRQVKVRGFRVELGEVEEALRGCAGVARAAATTQEGDGHKRLVGYVVPEPGAELVPGAVLRELERAMPHYMVPQAVVVLPELPLNPNGKLDRDRLPAPDWTSAAGADYEAPRTATEKALAAVWANVLRVERVGLNDNFFLLGGDSILSIHVVAQARQAGLTVTSRDIYQHQTVGALARRADAAEPPAARAQSVADAVGEAPLTPIQHWLFEAGEAWADRFAQTLSMELGDPVDADALQAALGDVCAHHDALRSRFTRGDDGAWHQHIGRDAPRVVLGRHAGPDDDAPHLGPFDLARGPMLRAVLHDRGRNRPAVLHLSVHHLVVDGVSWSVLLDDLDRAYRARRAGARPVLPAKSSSVRHWALRLTGHAAAGGFDDERAYWAASAAGGDPALPTDLAGADTYASARSVTVRLGARETATLLHTLPAAYRTQVNDVLLSALARVLGEWTGRDRVPVDLEGHGREELFADADLSRTVGWFTTRYPVVLSAPADADWGTVVKSVKEQLRAVPGRGVGHGVHRYLTRAPELPTGPAAGISFNYLGRLALPSGEDGLFRGPYRELALDADPAAPRPHALEVVGRLDGDALEFTWFYSAELHREDTVARLADAYAEALRGISEHGERPGAGGRTPSDFPLAGLDQPAVDRVVGDGAGVEDIHPLTPTQAGMLFHRLSQDAGGAYFQQLTFVLDGVPDPDVLAAAWQRVADRTPVLRSRVVWEDVPEPLLVVERRAAVPVARLDWSELPEAERTERLRALLDEDRRRGVDPRTAPLLRLTLARLSGTEVRVVWSFHHLILDGWSLFQVLSDVFACHAALRDGAEPAAAVPERRPFRDYVAWLRQRDAAEAERHWRERLAGLTEPTALPYDREPREAHRAESGAAVRVALTDGATRRLERLARDAGVTAGTVVQAAWALLLARLTGRDEVVFGTTVSGRPPELPGVEAMNGLFIATLPTRLAVPREGTLTDWLRRVQEAQSEDRRFDFLPLPRLRALTGLPERAALFDSIVVFENYPVDDALAAAHGLRLSGLEGIETTNYPLSLVAYPGARLALRVGYDARLFDAGTAERIGEYLTVLLDGMAEGADRPPARLSPLGAERRRQVVEEWNDTRATVPETTVTDLFAARARRTPDAAALDTGGAVVTYRALAERADALARHLVTLGVGPERAVGVLMERSADAVAAQLAVAGAGGAYVPLDGRAPRERLRRMLDDAAVALVLTDAVWRETAEAVAPDGRVLAVDGEAPPGGPDAAPLPVAHPDNVFCLMFTSGSTGRPKGVAVRHRDVVALASDRAFAGHDRVLVHSPQAFDAATYELWVPLLRGGCAVLAPPGEVEAATVRRAISERGVGCLWLTAGLFRLLAQEEPDCLRGAREVWTGGDVVPSGAVRAVLDACPGITVVDGYGPTETTTFATRRIFRGGDRLPAALPIGRPLDNTRVYVLDEALEPLPPGVPGELYIAGAGLARGYAGRAGATALRYVADPFGPSGSRMYRTGDLVRWSGEGELLFAGRADDQIKVRGFRVEPAEIEAVLARHPAVAEAVVVARADAGPARLVGYLVAAPGATPPDATALRAHLAAELPDYMVPSAFVALDALPLTDNGKVDRRRLPAPEPAAGAEGTYRAPRTDAERMLAEIWGALLGVERVGVEDNFFHLGGDSILSIQVVSRARRAGLSLTPREVFRHPTIAALAAASAEAAPIAGAEPVSGEVPLTPIQHWFLDSEPRHPGHFDQRITVELADDVEPEALRLALGVLWDHHDALRSRFERRADGTWRQHCPAPGAAGADLLREHDVSGLSDAEYAAAVAAATGGARAVFPLAEGPLLAADLFTGSDGRPPRLVLAVHHLVVDGVSWRVLLEDLVSAYERERSGGGEPLARTTSVREWARLLRAHTAAGGFDAELAHWGEVARHCAAPLPVDAAGGNTIADLGQVTVRLDRELTGDLLYKVPGVYRTRIDDVLLTALGRVLAEWTGRRTVAVALEGHGRADHLFDGVDLSRTVGWFTSLYPVALDMPGGDWGAALKAVKEGLRAVPGHGLGYGALRHLAGAAGPTAAPPPQISFNYLGRFDWPSGDGLVRAVRGGLDGSESPESERPHLLDVVARVEDGRLELTWYHSRAVHREETVRALTDGMARALAEIAAHCARPEAGGRTPSDFPLARLDQRAVDRVVGDGRAVRDVLPLTPMQAGMLFHTLMDPGSDTYFNQVHLVLRGVTDPGALATAWQRTADANPMLRTRLVWEETAEPLQVVHERATVPITVHDWSESERVDGVDGEDGERALEELLAADRKKGLDLAVAPLMRLTLVRLSADRVRLVWTFHHILLDGWSAAQVFDEVCERYAALTSGRAPEVPSRAPFGDYLGWLAGRDTSEAERHWRTVLSGFTAPTELPRDRRPAEAHRASSSGSVRVRLSTADSAALRAMARRYGLTVNTVLQGAWALLLARFGDSPDVVFGTTVSGRPADLPGVETMVGLFINTLPTRVRVAGDQALPEWLRALQEAQSEARRHDFVSLAQIQSWSDVPGGTHLFESLVVFENYPFDGGALARHGLSLEEERDLEPTNYPLSMIVAPGERLTMALDYDPAAFDAATVERLGGCLRVLLTAMATGPERRLRELPLLDDREQRRVVEEWGGAVVPVPGRVLPEVFEEQAARTPHAPAVTAADGRLSYRELNERANRLARVLIAGGAGPERFVALALPRTTDLAVALLAVAKSGAGYLPVDPSYPAERVAFLFDDVRPTLVLTTPAAGERLPEGGARRIEFGPALDERLAALPAGDVTDAERDGPLLPAHPAYVIHTSGSTGVPKGVVATHGSVVALADWARATFGAAGLSHVVAATSLNFDVSVFEIYGPLLCGGGIELVDDLLALAEGGTTWTASLLSAVPSALGQLLAQKAVRVSADTVVLAGEGLAARTVAEVRAAIPGCRVANIYGPTEATVYATAYDCDPADPDRTPPIGRPVTGARAHVLDPWLRPVPVGAPGELYLAGTGVARGYLRRPGLTARRFLPDPFGPAGGRMYRTGDLVRWGADGQLEYLGRSDDQVKVRGFRVELGEVEAALARHPEVAEAAARVLDGGGHKRLVGYVVGRDGTPVDPAALRAFLARGLPDHLVPAAIVPLERLPLGATGKLDRRALPAPDWSAPASADGHVAPRTAAERELARIWAEVLGVRRVGVHDNYFALGGDSILSIQVVSAARRAGIALTPRHLFSHQTVATLAAAADAVTAGPAGAEQGPVVGEVALTPIQHWLFDDAPGDPGRFAQSLAFRLAEDTDVEALRAALAAVLEHHDALRMRYEDTGEGPPRQYGTAPGAAVDLRVRELPGGAPEEVAAGVRALADEACADFDLARGPLLRAVLCRPGEQSPPILLLAAHHLVVDAVSWRIIAEDLDSAYRRLRAGQEADLGPKTTSFRAWARKLADHAAAGGFDDELPYWATAGAPADLPTDRAGRNSADSEETVTVRLETEETRRLLQDVPEVYRTRVADVLLCALGRVLARWTGRARVPIALEGHGREELFDDVDLSRTVGWFTTMFPVALDLPPDADLGTALKSAKEGLRSVPRNGLGYGALRHLRRAPGAFPEQPRISFNYLGRRDWSARADGGLLHAPYGALGGDMDRGADRPHLIDVVGAVADKQLEFTWSYSGNLHERATVRRLAEETAAELREIVRHCARPEAGGRTPSDFPLAPLDQATVDRLVGTGRDVVDLYPLTPTQAGLVFHGLDQPGEGLYVEQATFVLDGVPDSAVLAAAWQHVVDHTPVLRSAVALRDVPVPLQVVHRHAELPVTELDWSGLDGAGRDAALERLLTEDRERGLALDRPPLLRLALARLSPTEVRVVWTFHHVLLDGWSVFHVLSDVFACHAALARGAAPRPPERRPFADYVAWLATRDGDRAEEHWRRALAGLAAPTPLPYDRRPARGAATRSGSWLSRRLGERESAALRDFARAHHLTLNTVVQGVWALLLSRWSGERDVCFGTTVSGRPSDLPGAEEITGLFINTLPVRCVVDGAASPAGWLGALQAAQADARGHDHLPLSDLRALSDLPAGVSLFESLVVFENYPINDGAATAHGLRVRDLHALEATNYPLTAVVSPGDRLSVELGYDPRYFEASTAQSLAAQFAHALGSLATAGEAATVDAVATLPPAEAARLTGPVAAPADGRPVPAVGLAALVEAAVDRWPDATALTAPGVRLSFAELEARANRLAHRLIARGAGPGDLVALALPRGVDMVTAQLATAKAGAAYLPVDPDYPAERIALMLRDAAPVVTLAQDEARELLAEGGGEAPGHRPTDADRLRPTHLDDPAYVLYTSGSTGTPKGVVVTHRGLAEFAAAEADHYRVRPGDRVLAFARPSFDASVLELCMALPAGAALVLPPPGPLLGAELADVLRSERVTHTLLPPAALATVPAEAAGTLADLRTLIVGADACGPDLVARWAPHHRMINSYGPTEATVVATWSGPLTPTGAAPPVGRPRPGSGGYVLDARLRPVADNVPGELWVHGPSLARGYLGRPGLTASRFTADPFGPPGSRMYRTGDLVRRDASGELHYLGRADHQIALRGHRIEAGEVEAALAAHPSVRQAVVTVRQDEPGEPVLVAHLLAAPGAQVPPDAELRAFAARTLPGHMVPTAFAVLERFPLTENGKVDRAALPAPGARSAPAAARVAPRTPTEEAVASVWAEVLDASVGATDDFFALGGDSMRALAIAARAGEAFALSLTPRDVLTTRTVAALAELVEERVLRELEDAASGDSDHDER</sequence>
<feature type="domain" description="Carrier" evidence="8">
    <location>
        <begin position="1575"/>
        <end position="1649"/>
    </location>
</feature>
<keyword evidence="3" id="KW-0596">Phosphopantetheine</keyword>
<dbReference type="PANTHER" id="PTHR45527:SF1">
    <property type="entry name" value="FATTY ACID SYNTHASE"/>
    <property type="match status" value="1"/>
</dbReference>
<feature type="domain" description="Carrier" evidence="8">
    <location>
        <begin position="6108"/>
        <end position="6182"/>
    </location>
</feature>
<dbReference type="GO" id="GO:0031177">
    <property type="term" value="F:phosphopantetheine binding"/>
    <property type="evidence" value="ECO:0007669"/>
    <property type="project" value="InterPro"/>
</dbReference>
<dbReference type="FunFam" id="3.30.300.30:FF:000010">
    <property type="entry name" value="Enterobactin synthetase component F"/>
    <property type="match status" value="2"/>
</dbReference>
<dbReference type="GO" id="GO:0043041">
    <property type="term" value="P:amino acid activation for nonribosomal peptide biosynthetic process"/>
    <property type="evidence" value="ECO:0007669"/>
    <property type="project" value="TreeGrafter"/>
</dbReference>
<dbReference type="CDD" id="cd19531">
    <property type="entry name" value="LCL_NRPS-like"/>
    <property type="match status" value="1"/>
</dbReference>
<dbReference type="InterPro" id="IPR042099">
    <property type="entry name" value="ANL_N_sf"/>
</dbReference>
<name>A0A7H8NH59_9ACTN</name>
<evidence type="ECO:0000256" key="4">
    <source>
        <dbReference type="ARBA" id="ARBA00022553"/>
    </source>
</evidence>
<dbReference type="PANTHER" id="PTHR45527">
    <property type="entry name" value="NONRIBOSOMAL PEPTIDE SYNTHETASE"/>
    <property type="match status" value="1"/>
</dbReference>
<dbReference type="PROSITE" id="PS00012">
    <property type="entry name" value="PHOSPHOPANTETHEINE"/>
    <property type="match status" value="5"/>
</dbReference>
<dbReference type="Gene3D" id="3.40.50.12780">
    <property type="entry name" value="N-terminal domain of ligase-like"/>
    <property type="match status" value="2"/>
</dbReference>
<dbReference type="Gene3D" id="3.40.50.980">
    <property type="match status" value="6"/>
</dbReference>
<dbReference type="GO" id="GO:0008610">
    <property type="term" value="P:lipid biosynthetic process"/>
    <property type="evidence" value="ECO:0007669"/>
    <property type="project" value="UniProtKB-ARBA"/>
</dbReference>
<dbReference type="GO" id="GO:0003824">
    <property type="term" value="F:catalytic activity"/>
    <property type="evidence" value="ECO:0007669"/>
    <property type="project" value="InterPro"/>
</dbReference>
<dbReference type="InterPro" id="IPR006162">
    <property type="entry name" value="Ppantetheine_attach_site"/>
</dbReference>
<feature type="region of interest" description="Disordered" evidence="7">
    <location>
        <begin position="138"/>
        <end position="160"/>
    </location>
</feature>
<dbReference type="Gene3D" id="3.30.559.10">
    <property type="entry name" value="Chloramphenicol acetyltransferase-like domain"/>
    <property type="match status" value="7"/>
</dbReference>
<evidence type="ECO:0000256" key="1">
    <source>
        <dbReference type="ARBA" id="ARBA00001957"/>
    </source>
</evidence>
<dbReference type="InterPro" id="IPR020806">
    <property type="entry name" value="PKS_PP-bd"/>
</dbReference>
<dbReference type="CDD" id="cd12117">
    <property type="entry name" value="A_NRPS_Srf_like"/>
    <property type="match status" value="1"/>
</dbReference>
<dbReference type="GO" id="GO:0072330">
    <property type="term" value="P:monocarboxylic acid biosynthetic process"/>
    <property type="evidence" value="ECO:0007669"/>
    <property type="project" value="UniProtKB-ARBA"/>
</dbReference>
<evidence type="ECO:0000313" key="9">
    <source>
        <dbReference type="EMBL" id="QKW53772.1"/>
    </source>
</evidence>
<proteinExistence type="inferred from homology"/>
<dbReference type="PROSITE" id="PS00455">
    <property type="entry name" value="AMP_BINDING"/>
    <property type="match status" value="4"/>
</dbReference>
<evidence type="ECO:0000256" key="3">
    <source>
        <dbReference type="ARBA" id="ARBA00022450"/>
    </source>
</evidence>
<dbReference type="Proteomes" id="UP000509303">
    <property type="component" value="Chromosome"/>
</dbReference>
<keyword evidence="5" id="KW-0677">Repeat</keyword>
<dbReference type="InterPro" id="IPR009081">
    <property type="entry name" value="PP-bd_ACP"/>
</dbReference>
<dbReference type="FunFam" id="2.30.38.10:FF:000001">
    <property type="entry name" value="Non-ribosomal peptide synthetase PvdI"/>
    <property type="match status" value="4"/>
</dbReference>
<dbReference type="NCBIfam" id="TIGR01720">
    <property type="entry name" value="NRPS-para261"/>
    <property type="match status" value="3"/>
</dbReference>
<protein>
    <submittedName>
        <fullName evidence="9">Non-ribosomal peptide synthase/polyketide synthase</fullName>
    </submittedName>
</protein>
<dbReference type="GO" id="GO:0044550">
    <property type="term" value="P:secondary metabolite biosynthetic process"/>
    <property type="evidence" value="ECO:0007669"/>
    <property type="project" value="UniProtKB-ARBA"/>
</dbReference>
<evidence type="ECO:0000256" key="2">
    <source>
        <dbReference type="ARBA" id="ARBA00006432"/>
    </source>
</evidence>
<evidence type="ECO:0000259" key="8">
    <source>
        <dbReference type="PROSITE" id="PS50075"/>
    </source>
</evidence>
<dbReference type="InterPro" id="IPR020845">
    <property type="entry name" value="AMP-binding_CS"/>
</dbReference>
<dbReference type="InterPro" id="IPR010071">
    <property type="entry name" value="AA_adenyl_dom"/>
</dbReference>
<feature type="domain" description="Carrier" evidence="8">
    <location>
        <begin position="520"/>
        <end position="595"/>
    </location>
</feature>
<dbReference type="CDD" id="cd05930">
    <property type="entry name" value="A_NRPS"/>
    <property type="match status" value="2"/>
</dbReference>
<comment type="cofactor">
    <cofactor evidence="1">
        <name>pantetheine 4'-phosphate</name>
        <dbReference type="ChEBI" id="CHEBI:47942"/>
    </cofactor>
</comment>
<gene>
    <name evidence="9" type="ORF">HUT08_34215</name>
</gene>
<dbReference type="Gene3D" id="3.30.559.30">
    <property type="entry name" value="Nonribosomal peptide synthetase, condensation domain"/>
    <property type="match status" value="7"/>
</dbReference>
<dbReference type="InterPro" id="IPR010060">
    <property type="entry name" value="NRPS_synth"/>
</dbReference>
<dbReference type="EMBL" id="CP054929">
    <property type="protein sequence ID" value="QKW53772.1"/>
    <property type="molecule type" value="Genomic_DNA"/>
</dbReference>
<dbReference type="Pfam" id="PF00668">
    <property type="entry name" value="Condensation"/>
    <property type="match status" value="7"/>
</dbReference>
<dbReference type="Pfam" id="PF00501">
    <property type="entry name" value="AMP-binding"/>
    <property type="match status" value="5"/>
</dbReference>
<evidence type="ECO:0000256" key="6">
    <source>
        <dbReference type="ARBA" id="ARBA00023194"/>
    </source>
</evidence>
<dbReference type="InterPro" id="IPR000873">
    <property type="entry name" value="AMP-dep_synth/lig_dom"/>
</dbReference>
<dbReference type="Pfam" id="PF13193">
    <property type="entry name" value="AMP-binding_C"/>
    <property type="match status" value="5"/>
</dbReference>
<dbReference type="Gene3D" id="1.10.1200.10">
    <property type="entry name" value="ACP-like"/>
    <property type="match status" value="5"/>
</dbReference>
<dbReference type="InterPro" id="IPR023213">
    <property type="entry name" value="CAT-like_dom_sf"/>
</dbReference>
<keyword evidence="10" id="KW-1185">Reference proteome</keyword>
<dbReference type="RefSeq" id="WP_176165476.1">
    <property type="nucleotide sequence ID" value="NZ_CP054929.1"/>
</dbReference>
<dbReference type="FunFam" id="3.40.50.980:FF:000001">
    <property type="entry name" value="Non-ribosomal peptide synthetase"/>
    <property type="match status" value="3"/>
</dbReference>
<accession>A0A7H8NH59</accession>
<dbReference type="FunFam" id="1.10.1200.10:FF:000016">
    <property type="entry name" value="Non-ribosomal peptide synthase"/>
    <property type="match status" value="1"/>
</dbReference>
<reference evidence="9 10" key="1">
    <citation type="submission" date="2020-06" db="EMBL/GenBank/DDBJ databases">
        <title>Genome mining for natural products.</title>
        <authorList>
            <person name="Zhang B."/>
            <person name="Shi J."/>
            <person name="Ge H."/>
        </authorList>
    </citation>
    <scope>NUCLEOTIDE SEQUENCE [LARGE SCALE GENOMIC DNA]</scope>
    <source>
        <strain evidence="9 10">NA00687</strain>
    </source>
</reference>
<dbReference type="SUPFAM" id="SSF47336">
    <property type="entry name" value="ACP-like"/>
    <property type="match status" value="5"/>
</dbReference>
<dbReference type="InterPro" id="IPR001242">
    <property type="entry name" value="Condensation_dom"/>
</dbReference>
<dbReference type="NCBIfam" id="TIGR01733">
    <property type="entry name" value="AA-adenyl-dom"/>
    <property type="match status" value="5"/>
</dbReference>
<dbReference type="Gene3D" id="3.30.300.30">
    <property type="match status" value="5"/>
</dbReference>
<dbReference type="CDD" id="cd19534">
    <property type="entry name" value="E_NRPS"/>
    <property type="match status" value="3"/>
</dbReference>
<organism evidence="9 10">
    <name type="scientific">Streptomyces buecherae</name>
    <dbReference type="NCBI Taxonomy" id="2763006"/>
    <lineage>
        <taxon>Bacteria</taxon>
        <taxon>Bacillati</taxon>
        <taxon>Actinomycetota</taxon>
        <taxon>Actinomycetes</taxon>
        <taxon>Kitasatosporales</taxon>
        <taxon>Streptomycetaceae</taxon>
        <taxon>Streptomyces</taxon>
    </lineage>
</organism>
<dbReference type="FunFam" id="3.40.50.12780:FF:000012">
    <property type="entry name" value="Non-ribosomal peptide synthetase"/>
    <property type="match status" value="2"/>
</dbReference>
<feature type="region of interest" description="Disordered" evidence="7">
    <location>
        <begin position="1"/>
        <end position="25"/>
    </location>
</feature>
<dbReference type="InterPro" id="IPR045851">
    <property type="entry name" value="AMP-bd_C_sf"/>
</dbReference>
<dbReference type="SMART" id="SM00823">
    <property type="entry name" value="PKS_PP"/>
    <property type="match status" value="5"/>
</dbReference>